<sequence length="56" mass="6711">MINDNSAVLRRVKNLLKTRGLLHIIFGYYKISYMFDFVSSPFQPIFCYYPIRLHLP</sequence>
<organism evidence="1 2">
    <name type="scientific">Companilactobacillus kimchii</name>
    <dbReference type="NCBI Taxonomy" id="2801452"/>
    <lineage>
        <taxon>Bacteria</taxon>
        <taxon>Bacillati</taxon>
        <taxon>Bacillota</taxon>
        <taxon>Bacilli</taxon>
        <taxon>Lactobacillales</taxon>
        <taxon>Lactobacillaceae</taxon>
        <taxon>Companilactobacillus</taxon>
    </lineage>
</organism>
<accession>A0A210P815</accession>
<dbReference type="AlphaFoldDB" id="A0A210P815"/>
<reference evidence="1 2" key="1">
    <citation type="submission" date="2017-03" db="EMBL/GenBank/DDBJ databases">
        <title>Genome sequence of Lactobacillus kimchii KACC 12383.</title>
        <authorList>
            <person name="Chun J."/>
        </authorList>
    </citation>
    <scope>NUCLEOTIDE SEQUENCE [LARGE SCALE GENOMIC DNA]</scope>
    <source>
        <strain evidence="1 2">KACC 12383</strain>
    </source>
</reference>
<protein>
    <submittedName>
        <fullName evidence="1">Uncharacterized protein</fullName>
    </submittedName>
</protein>
<evidence type="ECO:0000313" key="1">
    <source>
        <dbReference type="EMBL" id="OWF32581.1"/>
    </source>
</evidence>
<gene>
    <name evidence="1" type="ORF">LKACC12383_01804</name>
</gene>
<dbReference type="Proteomes" id="UP000196649">
    <property type="component" value="Unassembled WGS sequence"/>
</dbReference>
<dbReference type="EMBL" id="MXAL01000008">
    <property type="protein sequence ID" value="OWF32581.1"/>
    <property type="molecule type" value="Genomic_DNA"/>
</dbReference>
<evidence type="ECO:0000313" key="2">
    <source>
        <dbReference type="Proteomes" id="UP000196649"/>
    </source>
</evidence>
<proteinExistence type="predicted"/>
<comment type="caution">
    <text evidence="1">The sequence shown here is derived from an EMBL/GenBank/DDBJ whole genome shotgun (WGS) entry which is preliminary data.</text>
</comment>
<name>A0A210P815_9LACO</name>